<dbReference type="PROSITE" id="PS50279">
    <property type="entry name" value="BPTI_KUNITZ_2"/>
    <property type="match status" value="1"/>
</dbReference>
<keyword evidence="1" id="KW-1015">Disulfide bond</keyword>
<evidence type="ECO:0000313" key="5">
    <source>
        <dbReference type="RefSeq" id="XP_008696455.1"/>
    </source>
</evidence>
<dbReference type="InterPro" id="IPR020901">
    <property type="entry name" value="Prtase_inh_Kunz-CS"/>
</dbReference>
<protein>
    <submittedName>
        <fullName evidence="5">Kunitz-type protease inhibitor 3</fullName>
    </submittedName>
</protein>
<gene>
    <name evidence="5" type="primary">SPINT3</name>
</gene>
<feature type="signal peptide" evidence="2">
    <location>
        <begin position="1"/>
        <end position="21"/>
    </location>
</feature>
<dbReference type="InterPro" id="IPR036880">
    <property type="entry name" value="Kunitz_BPTI_sf"/>
</dbReference>
<dbReference type="PANTHER" id="PTHR10083:SF380">
    <property type="entry name" value="COLOSTRUM TRYPSIN INHIBITOR"/>
    <property type="match status" value="1"/>
</dbReference>
<dbReference type="OrthoDB" id="4473401at2759"/>
<dbReference type="AlphaFoldDB" id="A0A384CPS5"/>
<dbReference type="Gene3D" id="4.10.410.10">
    <property type="entry name" value="Pancreatic trypsin inhibitor Kunitz domain"/>
    <property type="match status" value="1"/>
</dbReference>
<dbReference type="GO" id="GO:0005615">
    <property type="term" value="C:extracellular space"/>
    <property type="evidence" value="ECO:0007669"/>
    <property type="project" value="TreeGrafter"/>
</dbReference>
<keyword evidence="4" id="KW-1185">Reference proteome</keyword>
<dbReference type="InterPro" id="IPR002223">
    <property type="entry name" value="Kunitz_BPTI"/>
</dbReference>
<dbReference type="KEGG" id="umr:103669871"/>
<evidence type="ECO:0000256" key="1">
    <source>
        <dbReference type="ARBA" id="ARBA00023157"/>
    </source>
</evidence>
<keyword evidence="2" id="KW-0732">Signal</keyword>
<dbReference type="PROSITE" id="PS00280">
    <property type="entry name" value="BPTI_KUNITZ_1"/>
    <property type="match status" value="1"/>
</dbReference>
<sequence length="127" mass="13845">MEFSLFLALCFPLCLVGIASSEKASAHLKHKAPQELSPALPAMCQLHPVKGPCRGLFYRYFYNSTSSECEHFTYGGCQGNANNFETTEICLRICKPPGEDSSVTFTGDDGVEMMKVLVAVIEVGEEG</sequence>
<organism evidence="4 5">
    <name type="scientific">Ursus maritimus</name>
    <name type="common">Polar bear</name>
    <name type="synonym">Thalarctos maritimus</name>
    <dbReference type="NCBI Taxonomy" id="29073"/>
    <lineage>
        <taxon>Eukaryota</taxon>
        <taxon>Metazoa</taxon>
        <taxon>Chordata</taxon>
        <taxon>Craniata</taxon>
        <taxon>Vertebrata</taxon>
        <taxon>Euteleostomi</taxon>
        <taxon>Mammalia</taxon>
        <taxon>Eutheria</taxon>
        <taxon>Laurasiatheria</taxon>
        <taxon>Carnivora</taxon>
        <taxon>Caniformia</taxon>
        <taxon>Ursidae</taxon>
        <taxon>Ursus</taxon>
    </lineage>
</organism>
<dbReference type="PANTHER" id="PTHR10083">
    <property type="entry name" value="KUNITZ-TYPE PROTEASE INHIBITOR-RELATED"/>
    <property type="match status" value="1"/>
</dbReference>
<dbReference type="Proteomes" id="UP000261680">
    <property type="component" value="Unplaced"/>
</dbReference>
<dbReference type="SUPFAM" id="SSF57362">
    <property type="entry name" value="BPTI-like"/>
    <property type="match status" value="1"/>
</dbReference>
<evidence type="ECO:0000313" key="4">
    <source>
        <dbReference type="Proteomes" id="UP000261680"/>
    </source>
</evidence>
<dbReference type="CTD" id="10816"/>
<dbReference type="GO" id="GO:0004867">
    <property type="term" value="F:serine-type endopeptidase inhibitor activity"/>
    <property type="evidence" value="ECO:0007669"/>
    <property type="project" value="InterPro"/>
</dbReference>
<dbReference type="PRINTS" id="PR00759">
    <property type="entry name" value="BASICPTASE"/>
</dbReference>
<dbReference type="RefSeq" id="XP_008696455.1">
    <property type="nucleotide sequence ID" value="XM_008698233.1"/>
</dbReference>
<accession>A0A384CPS5</accession>
<keyword evidence="5" id="KW-0646">Protease inhibitor</keyword>
<feature type="chain" id="PRO_5016566090" evidence="2">
    <location>
        <begin position="22"/>
        <end position="127"/>
    </location>
</feature>
<proteinExistence type="predicted"/>
<dbReference type="Pfam" id="PF00014">
    <property type="entry name" value="Kunitz_BPTI"/>
    <property type="match status" value="1"/>
</dbReference>
<feature type="domain" description="BPTI/Kunitz inhibitor" evidence="3">
    <location>
        <begin position="44"/>
        <end position="94"/>
    </location>
</feature>
<reference evidence="5" key="1">
    <citation type="submission" date="2025-08" db="UniProtKB">
        <authorList>
            <consortium name="RefSeq"/>
        </authorList>
    </citation>
    <scope>IDENTIFICATION</scope>
    <source>
        <tissue evidence="5">Whole blood</tissue>
    </source>
</reference>
<evidence type="ECO:0000256" key="2">
    <source>
        <dbReference type="SAM" id="SignalP"/>
    </source>
</evidence>
<dbReference type="CDD" id="cd22632">
    <property type="entry name" value="Kunitz_ELP-like"/>
    <property type="match status" value="1"/>
</dbReference>
<dbReference type="GeneID" id="103669871"/>
<dbReference type="STRING" id="29073.ENSUMAP00000035009"/>
<dbReference type="InterPro" id="IPR050098">
    <property type="entry name" value="TFPI/VKTCI-like"/>
</dbReference>
<evidence type="ECO:0000259" key="3">
    <source>
        <dbReference type="PROSITE" id="PS50279"/>
    </source>
</evidence>
<dbReference type="FunFam" id="4.10.410.10:FF:000004">
    <property type="entry name" value="Tissue factor pathway inhibitor"/>
    <property type="match status" value="1"/>
</dbReference>
<name>A0A384CPS5_URSMA</name>
<dbReference type="SMART" id="SM00131">
    <property type="entry name" value="KU"/>
    <property type="match status" value="1"/>
</dbReference>